<dbReference type="Proteomes" id="UP000465302">
    <property type="component" value="Unassembled WGS sequence"/>
</dbReference>
<accession>A0A2A7MNG6</accession>
<protein>
    <submittedName>
        <fullName evidence="2">Uncharacterized protein</fullName>
    </submittedName>
</protein>
<dbReference type="EMBL" id="BLKS01000001">
    <property type="protein sequence ID" value="GFG49454.1"/>
    <property type="molecule type" value="Genomic_DNA"/>
</dbReference>
<dbReference type="EMBL" id="PDCP01000132">
    <property type="protein sequence ID" value="PEG33224.1"/>
    <property type="molecule type" value="Genomic_DNA"/>
</dbReference>
<evidence type="ECO:0000313" key="4">
    <source>
        <dbReference type="Proteomes" id="UP000465302"/>
    </source>
</evidence>
<proteinExistence type="predicted"/>
<organism evidence="2 3">
    <name type="scientific">Mycolicibacterium agri</name>
    <name type="common">Mycobacterium agri</name>
    <dbReference type="NCBI Taxonomy" id="36811"/>
    <lineage>
        <taxon>Bacteria</taxon>
        <taxon>Bacillati</taxon>
        <taxon>Actinomycetota</taxon>
        <taxon>Actinomycetes</taxon>
        <taxon>Mycobacteriales</taxon>
        <taxon>Mycobacteriaceae</taxon>
        <taxon>Mycolicibacterium</taxon>
    </lineage>
</organism>
<keyword evidence="3" id="KW-1185">Reference proteome</keyword>
<evidence type="ECO:0000313" key="2">
    <source>
        <dbReference type="EMBL" id="PEG33224.1"/>
    </source>
</evidence>
<reference evidence="2 3" key="1">
    <citation type="submission" date="2017-10" db="EMBL/GenBank/DDBJ databases">
        <title>The new phylogeny of genus Mycobacterium.</title>
        <authorList>
            <person name="Tortoli E."/>
            <person name="Trovato A."/>
            <person name="Cirillo D.M."/>
        </authorList>
    </citation>
    <scope>NUCLEOTIDE SEQUENCE [LARGE SCALE GENOMIC DNA]</scope>
    <source>
        <strain evidence="2 3">CCUG37673</strain>
    </source>
</reference>
<sequence length="117" mass="13239">MEKITAEEILDELSEDTDLRAGLESLPRLVADTVQSLTPMDTGEARRSIEVKGRKLPYKRLSYRRIKIGEVYSDDDPAKINTLEYGRSASDDNGATPEFAMFRRAAELWDDADLDEI</sequence>
<reference evidence="1 4" key="2">
    <citation type="journal article" date="2019" name="Emerg. Microbes Infect.">
        <title>Comprehensive subspecies identification of 175 nontuberculous mycobacteria species based on 7547 genomic profiles.</title>
        <authorList>
            <person name="Matsumoto Y."/>
            <person name="Kinjo T."/>
            <person name="Motooka D."/>
            <person name="Nabeya D."/>
            <person name="Jung N."/>
            <person name="Uechi K."/>
            <person name="Horii T."/>
            <person name="Iida T."/>
            <person name="Fujita J."/>
            <person name="Nakamura S."/>
        </authorList>
    </citation>
    <scope>NUCLEOTIDE SEQUENCE [LARGE SCALE GENOMIC DNA]</scope>
    <source>
        <strain evidence="1 4">JCM 6377</strain>
    </source>
</reference>
<dbReference type="AlphaFoldDB" id="A0A2A7MNG6"/>
<evidence type="ECO:0000313" key="3">
    <source>
        <dbReference type="Proteomes" id="UP000220914"/>
    </source>
</evidence>
<gene>
    <name evidence="2" type="ORF">CQY20_31935</name>
    <name evidence="1" type="ORF">MAGR_08950</name>
</gene>
<name>A0A2A7MNG6_MYCAG</name>
<dbReference type="Proteomes" id="UP000220914">
    <property type="component" value="Unassembled WGS sequence"/>
</dbReference>
<evidence type="ECO:0000313" key="1">
    <source>
        <dbReference type="EMBL" id="GFG49454.1"/>
    </source>
</evidence>
<reference evidence="1" key="3">
    <citation type="submission" date="2020-02" db="EMBL/GenBank/DDBJ databases">
        <authorList>
            <person name="Matsumoto Y."/>
            <person name="Motooka D."/>
            <person name="Nakamura S."/>
        </authorList>
    </citation>
    <scope>NUCLEOTIDE SEQUENCE</scope>
    <source>
        <strain evidence="1">JCM 6377</strain>
    </source>
</reference>
<comment type="caution">
    <text evidence="2">The sequence shown here is derived from an EMBL/GenBank/DDBJ whole genome shotgun (WGS) entry which is preliminary data.</text>
</comment>
<dbReference type="OrthoDB" id="4629965at2"/>
<dbReference type="RefSeq" id="WP_097945066.1">
    <property type="nucleotide sequence ID" value="NZ_BLKS01000001.1"/>
</dbReference>